<accession>A0A672NJW0</accession>
<proteinExistence type="predicted"/>
<evidence type="ECO:0000313" key="1">
    <source>
        <dbReference type="Ensembl" id="ENSSGRP00000050711.1"/>
    </source>
</evidence>
<evidence type="ECO:0000313" key="2">
    <source>
        <dbReference type="Proteomes" id="UP000472262"/>
    </source>
</evidence>
<dbReference type="Proteomes" id="UP000472262">
    <property type="component" value="Unassembled WGS sequence"/>
</dbReference>
<keyword evidence="2" id="KW-1185">Reference proteome</keyword>
<dbReference type="OMA" id="CLRRGEC"/>
<dbReference type="Ensembl" id="ENSSGRT00000054173.1">
    <property type="protein sequence ID" value="ENSSGRP00000050711.1"/>
    <property type="gene ID" value="ENSSGRG00000026849.1"/>
</dbReference>
<dbReference type="InParanoid" id="A0A672NJW0"/>
<dbReference type="PANTHER" id="PTHR42152">
    <property type="entry name" value="PROTEIN GDF5OS, MITOCHONDRIAL"/>
    <property type="match status" value="1"/>
</dbReference>
<dbReference type="InterPro" id="IPR039711">
    <property type="entry name" value="GDF5OS"/>
</dbReference>
<sequence>MIQSSHPSSLKLTCRAFLLHLDLDFLPCRFPWRLLSAVLRLRRALNCSALSSSSSSSPRDLIFSFISLNKFSLFLDRVCFRSISVSDLTSHSTPDGDGWQSPGGFRNILNSAPTSSSLSERVETSNRYACLRKGESVRSDILYVLNNAQLMHSFPFRNPEA</sequence>
<dbReference type="PANTHER" id="PTHR42152:SF1">
    <property type="entry name" value="PROTEIN GDF5-AS1, MITOCHONDRIAL"/>
    <property type="match status" value="1"/>
</dbReference>
<reference evidence="1" key="1">
    <citation type="submission" date="2025-08" db="UniProtKB">
        <authorList>
            <consortium name="Ensembl"/>
        </authorList>
    </citation>
    <scope>IDENTIFICATION</scope>
</reference>
<name>A0A672NJW0_SINGR</name>
<reference evidence="1" key="2">
    <citation type="submission" date="2025-09" db="UniProtKB">
        <authorList>
            <consortium name="Ensembl"/>
        </authorList>
    </citation>
    <scope>IDENTIFICATION</scope>
</reference>
<protein>
    <submittedName>
        <fullName evidence="1">Uncharacterized protein</fullName>
    </submittedName>
</protein>
<dbReference type="AlphaFoldDB" id="A0A672NJW0"/>
<organism evidence="1 2">
    <name type="scientific">Sinocyclocheilus grahami</name>
    <name type="common">Dianchi golden-line fish</name>
    <name type="synonym">Barbus grahami</name>
    <dbReference type="NCBI Taxonomy" id="75366"/>
    <lineage>
        <taxon>Eukaryota</taxon>
        <taxon>Metazoa</taxon>
        <taxon>Chordata</taxon>
        <taxon>Craniata</taxon>
        <taxon>Vertebrata</taxon>
        <taxon>Euteleostomi</taxon>
        <taxon>Actinopterygii</taxon>
        <taxon>Neopterygii</taxon>
        <taxon>Teleostei</taxon>
        <taxon>Ostariophysi</taxon>
        <taxon>Cypriniformes</taxon>
        <taxon>Cyprinidae</taxon>
        <taxon>Cyprininae</taxon>
        <taxon>Sinocyclocheilus</taxon>
    </lineage>
</organism>